<comment type="pathway">
    <text evidence="3">Amino-sugar metabolism; N-acetylneuraminate degradation; D-fructose 6-phosphate from N-acetylneuraminate: step 3/5.</text>
</comment>
<proteinExistence type="inferred from homology"/>
<dbReference type="AlphaFoldDB" id="A0A2A9DTM8"/>
<dbReference type="PANTHER" id="PTHR36204:SF1">
    <property type="entry name" value="N-ACETYLMANNOSAMINE-6-PHOSPHATE 2-EPIMERASE-RELATED"/>
    <property type="match status" value="1"/>
</dbReference>
<keyword evidence="9" id="KW-1185">Reference proteome</keyword>
<evidence type="ECO:0000256" key="6">
    <source>
        <dbReference type="ARBA" id="ARBA00023235"/>
    </source>
</evidence>
<sequence length="230" mass="23948">MHERIAQLKHGFIASVQADEGSPLRDSRLIAALAHATVLGGANGLRINSPADIRAVREITDLPVIGLHKQHNGTRDVITPLVEHALELAQAGADIVAVDASREIRGGDLSIIGAVRDLTGLPVMADVSTLDEGLRAWDAGAALVGTTLSGYTPYTRADPEHPDFALVEQLAARGVRVIAEGRLRSPADVVRVLDLGAYAAVVGRALTDPLITSARYAAAVASARSSAAPA</sequence>
<dbReference type="SUPFAM" id="SSF51366">
    <property type="entry name" value="Ribulose-phoshate binding barrel"/>
    <property type="match status" value="1"/>
</dbReference>
<dbReference type="InterPro" id="IPR007260">
    <property type="entry name" value="NanE"/>
</dbReference>
<dbReference type="GO" id="GO:0006053">
    <property type="term" value="P:N-acetylmannosamine catabolic process"/>
    <property type="evidence" value="ECO:0007669"/>
    <property type="project" value="TreeGrafter"/>
</dbReference>
<dbReference type="EMBL" id="PDJE01000001">
    <property type="protein sequence ID" value="PFG29953.1"/>
    <property type="molecule type" value="Genomic_DNA"/>
</dbReference>
<comment type="similarity">
    <text evidence="4">Belongs to the NanE family.</text>
</comment>
<dbReference type="GO" id="GO:0019262">
    <property type="term" value="P:N-acetylneuraminate catabolic process"/>
    <property type="evidence" value="ECO:0007669"/>
    <property type="project" value="UniProtKB-UniPathway"/>
</dbReference>
<dbReference type="RefSeq" id="WP_098406471.1">
    <property type="nucleotide sequence ID" value="NZ_PDJE01000001.1"/>
</dbReference>
<dbReference type="InterPro" id="IPR013785">
    <property type="entry name" value="Aldolase_TIM"/>
</dbReference>
<name>A0A2A9DTM8_9MICO</name>
<dbReference type="Pfam" id="PF04131">
    <property type="entry name" value="NanE"/>
    <property type="match status" value="1"/>
</dbReference>
<comment type="caution">
    <text evidence="8">The sequence shown here is derived from an EMBL/GenBank/DDBJ whole genome shotgun (WGS) entry which is preliminary data.</text>
</comment>
<keyword evidence="6" id="KW-0413">Isomerase</keyword>
<evidence type="ECO:0000256" key="3">
    <source>
        <dbReference type="ARBA" id="ARBA00005081"/>
    </source>
</evidence>
<dbReference type="GO" id="GO:0047465">
    <property type="term" value="F:N-acylglucosamine-6-phosphate 2-epimerase activity"/>
    <property type="evidence" value="ECO:0007669"/>
    <property type="project" value="UniProtKB-EC"/>
</dbReference>
<evidence type="ECO:0000256" key="7">
    <source>
        <dbReference type="ARBA" id="ARBA00023277"/>
    </source>
</evidence>
<protein>
    <recommendedName>
        <fullName evidence="5">N-acylglucosamine-6-phosphate 2-epimerase</fullName>
        <ecNumber evidence="5">5.1.3.9</ecNumber>
    </recommendedName>
</protein>
<evidence type="ECO:0000256" key="2">
    <source>
        <dbReference type="ARBA" id="ARBA00002147"/>
    </source>
</evidence>
<dbReference type="EC" id="5.1.3.9" evidence="5"/>
<organism evidence="8 9">
    <name type="scientific">Paramicrobacterium agarici</name>
    <dbReference type="NCBI Taxonomy" id="630514"/>
    <lineage>
        <taxon>Bacteria</taxon>
        <taxon>Bacillati</taxon>
        <taxon>Actinomycetota</taxon>
        <taxon>Actinomycetes</taxon>
        <taxon>Micrococcales</taxon>
        <taxon>Microbacteriaceae</taxon>
        <taxon>Paramicrobacterium</taxon>
    </lineage>
</organism>
<comment type="catalytic activity">
    <reaction evidence="1">
        <text>an N-acyl-D-glucosamine 6-phosphate = an N-acyl-D-mannosamine 6-phosphate</text>
        <dbReference type="Rhea" id="RHEA:23932"/>
        <dbReference type="ChEBI" id="CHEBI:57599"/>
        <dbReference type="ChEBI" id="CHEBI:57666"/>
        <dbReference type="EC" id="5.1.3.9"/>
    </reaction>
</comment>
<dbReference type="InterPro" id="IPR011060">
    <property type="entry name" value="RibuloseP-bd_barrel"/>
</dbReference>
<gene>
    <name evidence="8" type="ORF">ATJ78_0872</name>
</gene>
<reference evidence="8 9" key="1">
    <citation type="submission" date="2017-10" db="EMBL/GenBank/DDBJ databases">
        <title>Sequencing the genomes of 1000 actinobacteria strains.</title>
        <authorList>
            <person name="Klenk H.-P."/>
        </authorList>
    </citation>
    <scope>NUCLEOTIDE SEQUENCE [LARGE SCALE GENOMIC DNA]</scope>
    <source>
        <strain evidence="8 9">DSM 21798</strain>
    </source>
</reference>
<dbReference type="GO" id="GO:0005829">
    <property type="term" value="C:cytosol"/>
    <property type="evidence" value="ECO:0007669"/>
    <property type="project" value="TreeGrafter"/>
</dbReference>
<accession>A0A2A9DTM8</accession>
<evidence type="ECO:0000313" key="8">
    <source>
        <dbReference type="EMBL" id="PFG29953.1"/>
    </source>
</evidence>
<dbReference type="Proteomes" id="UP000221369">
    <property type="component" value="Unassembled WGS sequence"/>
</dbReference>
<evidence type="ECO:0000256" key="1">
    <source>
        <dbReference type="ARBA" id="ARBA00000056"/>
    </source>
</evidence>
<dbReference type="UniPathway" id="UPA00629">
    <property type="reaction ID" value="UER00682"/>
</dbReference>
<keyword evidence="7" id="KW-0119">Carbohydrate metabolism</keyword>
<comment type="function">
    <text evidence="2">Converts N-acetylmannosamine-6-phosphate (ManNAc-6-P) to N-acetylglucosamine-6-phosphate (GlcNAc-6-P).</text>
</comment>
<dbReference type="PANTHER" id="PTHR36204">
    <property type="entry name" value="N-ACETYLMANNOSAMINE-6-PHOSPHATE 2-EPIMERASE-RELATED"/>
    <property type="match status" value="1"/>
</dbReference>
<dbReference type="NCBIfam" id="NF002231">
    <property type="entry name" value="PRK01130.1"/>
    <property type="match status" value="1"/>
</dbReference>
<evidence type="ECO:0000313" key="9">
    <source>
        <dbReference type="Proteomes" id="UP000221369"/>
    </source>
</evidence>
<evidence type="ECO:0000256" key="5">
    <source>
        <dbReference type="ARBA" id="ARBA00013180"/>
    </source>
</evidence>
<evidence type="ECO:0000256" key="4">
    <source>
        <dbReference type="ARBA" id="ARBA00007439"/>
    </source>
</evidence>
<dbReference type="Gene3D" id="3.20.20.70">
    <property type="entry name" value="Aldolase class I"/>
    <property type="match status" value="1"/>
</dbReference>